<protein>
    <recommendedName>
        <fullName evidence="3">RCC1-like domain-containing protein</fullName>
    </recommendedName>
</protein>
<feature type="repeat" description="RCC1" evidence="2">
    <location>
        <begin position="229"/>
        <end position="281"/>
    </location>
</feature>
<dbReference type="PANTHER" id="PTHR22870:SF408">
    <property type="entry name" value="OS09G0560450 PROTEIN"/>
    <property type="match status" value="1"/>
</dbReference>
<dbReference type="GeneID" id="20652887"/>
<dbReference type="InterPro" id="IPR009091">
    <property type="entry name" value="RCC1/BLIP-II"/>
</dbReference>
<feature type="non-terminal residue" evidence="4">
    <location>
        <position position="539"/>
    </location>
</feature>
<keyword evidence="1" id="KW-0677">Repeat</keyword>
<dbReference type="PANTHER" id="PTHR22870">
    <property type="entry name" value="REGULATOR OF CHROMOSOME CONDENSATION"/>
    <property type="match status" value="1"/>
</dbReference>
<feature type="repeat" description="RCC1" evidence="2">
    <location>
        <begin position="282"/>
        <end position="335"/>
    </location>
</feature>
<evidence type="ECO:0000256" key="1">
    <source>
        <dbReference type="ARBA" id="ARBA00022737"/>
    </source>
</evidence>
<feature type="repeat" description="RCC1" evidence="2">
    <location>
        <begin position="336"/>
        <end position="394"/>
    </location>
</feature>
<evidence type="ECO:0000259" key="3">
    <source>
        <dbReference type="Pfam" id="PF25390"/>
    </source>
</evidence>
<accession>G4YXF4</accession>
<dbReference type="EMBL" id="JH159152">
    <property type="protein sequence ID" value="EGZ23815.1"/>
    <property type="molecule type" value="Genomic_DNA"/>
</dbReference>
<dbReference type="SMR" id="G4YXF4"/>
<dbReference type="Pfam" id="PF25390">
    <property type="entry name" value="WD40_RLD"/>
    <property type="match status" value="1"/>
</dbReference>
<name>G4YXF4_PHYSP</name>
<feature type="repeat" description="RCC1" evidence="2">
    <location>
        <begin position="457"/>
        <end position="508"/>
    </location>
</feature>
<evidence type="ECO:0000256" key="2">
    <source>
        <dbReference type="PROSITE-ProRule" id="PRU00235"/>
    </source>
</evidence>
<sequence length="539" mass="58600">MFFRTCQSLRDPAKLVANSRLSVQIASKLPLILTTMPPCVLSPGLVDDTLVGLEDGGNVSSVFYHLFRLFEELLGVGRDEESSASPGDRVCLSASDRATVIVAYVALALKWGRLAYLLKGVKLLLENGDELNGARFESLGPLFRELAATSIERPQIAFGEEEQPCGYLMSFGKGDHGKLGHGQCSHVSCQEGNCTENKMVPTMIAATRDVLFRKIDSLSTHSIAITAKGEAMAWGNGDKYRLGHGSSSKEYTPRTIEFLSLKGRVRDLACGLGHTLALIESGELYAWGNGSNGRLGLGDTNDRSSPTRSNGASIAPVRFRHIFCGASHSLGLSWDGRAYAWGKNNQGQCGHGHTNDQWTIQEIESFRDTEEGEEEEFVVYAAGGWEHTLFCTASGRVYSCGCGYKDSRRAGIPPVLGHGDCDRRLKPTSVQALDDTHEEVVKVACGWDHSLAVTANGRVYTWGSGANGKLGHGDEESFDIPTLVRCMDGKKVKDAKAGCEHTVFLTYDHELWTCGQGDSGRLGHGDSQTRKRPTKIELF</sequence>
<dbReference type="PROSITE" id="PS00626">
    <property type="entry name" value="RCC1_2"/>
    <property type="match status" value="2"/>
</dbReference>
<dbReference type="InParanoid" id="G4YXF4"/>
<evidence type="ECO:0000313" key="5">
    <source>
        <dbReference type="Proteomes" id="UP000002640"/>
    </source>
</evidence>
<dbReference type="Proteomes" id="UP000002640">
    <property type="component" value="Unassembled WGS sequence"/>
</dbReference>
<feature type="repeat" description="RCC1" evidence="2">
    <location>
        <begin position="166"/>
        <end position="228"/>
    </location>
</feature>
<feature type="domain" description="RCC1-like" evidence="3">
    <location>
        <begin position="166"/>
        <end position="493"/>
    </location>
</feature>
<keyword evidence="5" id="KW-1185">Reference proteome</keyword>
<reference evidence="4 5" key="1">
    <citation type="journal article" date="2006" name="Science">
        <title>Phytophthora genome sequences uncover evolutionary origins and mechanisms of pathogenesis.</title>
        <authorList>
            <person name="Tyler B.M."/>
            <person name="Tripathy S."/>
            <person name="Zhang X."/>
            <person name="Dehal P."/>
            <person name="Jiang R.H."/>
            <person name="Aerts A."/>
            <person name="Arredondo F.D."/>
            <person name="Baxter L."/>
            <person name="Bensasson D."/>
            <person name="Beynon J.L."/>
            <person name="Chapman J."/>
            <person name="Damasceno C.M."/>
            <person name="Dorrance A.E."/>
            <person name="Dou D."/>
            <person name="Dickerman A.W."/>
            <person name="Dubchak I.L."/>
            <person name="Garbelotto M."/>
            <person name="Gijzen M."/>
            <person name="Gordon S.G."/>
            <person name="Govers F."/>
            <person name="Grunwald N.J."/>
            <person name="Huang W."/>
            <person name="Ivors K.L."/>
            <person name="Jones R.W."/>
            <person name="Kamoun S."/>
            <person name="Krampis K."/>
            <person name="Lamour K.H."/>
            <person name="Lee M.K."/>
            <person name="McDonald W.H."/>
            <person name="Medina M."/>
            <person name="Meijer H.J."/>
            <person name="Nordberg E.K."/>
            <person name="Maclean D.J."/>
            <person name="Ospina-Giraldo M.D."/>
            <person name="Morris P.F."/>
            <person name="Phuntumart V."/>
            <person name="Putnam N.H."/>
            <person name="Rash S."/>
            <person name="Rose J.K."/>
            <person name="Sakihama Y."/>
            <person name="Salamov A.A."/>
            <person name="Savidor A."/>
            <person name="Scheuring C.F."/>
            <person name="Smith B.M."/>
            <person name="Sobral B.W."/>
            <person name="Terry A."/>
            <person name="Torto-Alalibo T.A."/>
            <person name="Win J."/>
            <person name="Xu Z."/>
            <person name="Zhang H."/>
            <person name="Grigoriev I.V."/>
            <person name="Rokhsar D.S."/>
            <person name="Boore J.L."/>
        </authorList>
    </citation>
    <scope>NUCLEOTIDE SEQUENCE [LARGE SCALE GENOMIC DNA]</scope>
    <source>
        <strain evidence="4 5">P6497</strain>
    </source>
</reference>
<dbReference type="SUPFAM" id="SSF50985">
    <property type="entry name" value="RCC1/BLIP-II"/>
    <property type="match status" value="1"/>
</dbReference>
<gene>
    <name evidence="4" type="ORF">PHYSODRAFT_449139</name>
</gene>
<organism evidence="4 5">
    <name type="scientific">Phytophthora sojae (strain P6497)</name>
    <name type="common">Soybean stem and root rot agent</name>
    <name type="synonym">Phytophthora megasperma f. sp. glycines</name>
    <dbReference type="NCBI Taxonomy" id="1094619"/>
    <lineage>
        <taxon>Eukaryota</taxon>
        <taxon>Sar</taxon>
        <taxon>Stramenopiles</taxon>
        <taxon>Oomycota</taxon>
        <taxon>Peronosporomycetes</taxon>
        <taxon>Peronosporales</taxon>
        <taxon>Peronosporaceae</taxon>
        <taxon>Phytophthora</taxon>
    </lineage>
</organism>
<evidence type="ECO:0000313" key="4">
    <source>
        <dbReference type="EMBL" id="EGZ23815.1"/>
    </source>
</evidence>
<dbReference type="InterPro" id="IPR058923">
    <property type="entry name" value="RCC1-like_dom"/>
</dbReference>
<dbReference type="Pfam" id="PF00415">
    <property type="entry name" value="RCC1"/>
    <property type="match status" value="1"/>
</dbReference>
<dbReference type="InterPro" id="IPR051210">
    <property type="entry name" value="Ub_ligase/GEF_domain"/>
</dbReference>
<dbReference type="AlphaFoldDB" id="G4YXF4"/>
<proteinExistence type="predicted"/>
<dbReference type="Gene3D" id="2.130.10.30">
    <property type="entry name" value="Regulator of chromosome condensation 1/beta-lactamase-inhibitor protein II"/>
    <property type="match status" value="2"/>
</dbReference>
<dbReference type="RefSeq" id="XP_009519103.1">
    <property type="nucleotide sequence ID" value="XM_009520808.1"/>
</dbReference>
<dbReference type="InterPro" id="IPR000408">
    <property type="entry name" value="Reg_chr_condens"/>
</dbReference>
<feature type="repeat" description="RCC1" evidence="2">
    <location>
        <begin position="395"/>
        <end position="456"/>
    </location>
</feature>
<dbReference type="KEGG" id="psoj:PHYSODRAFT_449139"/>
<dbReference type="PROSITE" id="PS50012">
    <property type="entry name" value="RCC1_3"/>
    <property type="match status" value="6"/>
</dbReference>
<dbReference type="STRING" id="1094619.G4YXF4"/>
<dbReference type="PRINTS" id="PR00633">
    <property type="entry name" value="RCCNDNSATION"/>
</dbReference>
<dbReference type="OMA" id="LNNGRME"/>